<sequence>MSHDGLSGAVWKTSLADTFRADGFGGTRELSPKVGDGLICQAAAGPWEEATAAYERGDYQRTLKLMRLLAEQSDGTAQYNLGLMYYNG</sequence>
<dbReference type="SUPFAM" id="SSF81901">
    <property type="entry name" value="HCP-like"/>
    <property type="match status" value="1"/>
</dbReference>
<dbReference type="Gene3D" id="1.25.40.10">
    <property type="entry name" value="Tetratricopeptide repeat domain"/>
    <property type="match status" value="1"/>
</dbReference>
<accession>A0A6J6A717</accession>
<name>A0A6J6A717_9ZZZZ</name>
<organism evidence="1">
    <name type="scientific">freshwater metagenome</name>
    <dbReference type="NCBI Taxonomy" id="449393"/>
    <lineage>
        <taxon>unclassified sequences</taxon>
        <taxon>metagenomes</taxon>
        <taxon>ecological metagenomes</taxon>
    </lineage>
</organism>
<dbReference type="AlphaFoldDB" id="A0A6J6A717"/>
<gene>
    <name evidence="1" type="ORF">UFOPK3522_01719</name>
</gene>
<proteinExistence type="predicted"/>
<evidence type="ECO:0000313" key="1">
    <source>
        <dbReference type="EMBL" id="CAB4347523.1"/>
    </source>
</evidence>
<reference evidence="1" key="1">
    <citation type="submission" date="2020-05" db="EMBL/GenBank/DDBJ databases">
        <authorList>
            <person name="Chiriac C."/>
            <person name="Salcher M."/>
            <person name="Ghai R."/>
            <person name="Kavagutti S V."/>
        </authorList>
    </citation>
    <scope>NUCLEOTIDE SEQUENCE</scope>
</reference>
<protein>
    <submittedName>
        <fullName evidence="1">Unannotated protein</fullName>
    </submittedName>
</protein>
<dbReference type="EMBL" id="CAESAO010000227">
    <property type="protein sequence ID" value="CAB4347523.1"/>
    <property type="molecule type" value="Genomic_DNA"/>
</dbReference>
<dbReference type="InterPro" id="IPR011990">
    <property type="entry name" value="TPR-like_helical_dom_sf"/>
</dbReference>